<dbReference type="Gene3D" id="3.40.30.10">
    <property type="entry name" value="Glutaredoxin"/>
    <property type="match status" value="1"/>
</dbReference>
<comment type="caution">
    <text evidence="6">The sequence shown here is derived from an EMBL/GenBank/DDBJ whole genome shotgun (WGS) entry which is preliminary data.</text>
</comment>
<protein>
    <submittedName>
        <fullName evidence="6">TlpA disulfide reductase family protein</fullName>
    </submittedName>
</protein>
<evidence type="ECO:0000259" key="5">
    <source>
        <dbReference type="PROSITE" id="PS51352"/>
    </source>
</evidence>
<reference evidence="6 7" key="1">
    <citation type="submission" date="2023-05" db="EMBL/GenBank/DDBJ databases">
        <title>Novel species of genus Flectobacillus isolated from stream in China.</title>
        <authorList>
            <person name="Lu H."/>
        </authorList>
    </citation>
    <scope>NUCLEOTIDE SEQUENCE [LARGE SCALE GENOMIC DNA]</scope>
    <source>
        <strain evidence="6 7">KCTC 42575</strain>
    </source>
</reference>
<comment type="subcellular location">
    <subcellularLocation>
        <location evidence="1">Cell envelope</location>
    </subcellularLocation>
</comment>
<dbReference type="EMBL" id="JASHIF010000007">
    <property type="protein sequence ID" value="MDI9859249.1"/>
    <property type="molecule type" value="Genomic_DNA"/>
</dbReference>
<keyword evidence="2" id="KW-0201">Cytochrome c-type biogenesis</keyword>
<evidence type="ECO:0000313" key="6">
    <source>
        <dbReference type="EMBL" id="MDI9859249.1"/>
    </source>
</evidence>
<dbReference type="Proteomes" id="UP001236507">
    <property type="component" value="Unassembled WGS sequence"/>
</dbReference>
<evidence type="ECO:0000256" key="1">
    <source>
        <dbReference type="ARBA" id="ARBA00004196"/>
    </source>
</evidence>
<keyword evidence="7" id="KW-1185">Reference proteome</keyword>
<keyword evidence="4" id="KW-0676">Redox-active center</keyword>
<evidence type="ECO:0000256" key="3">
    <source>
        <dbReference type="ARBA" id="ARBA00023157"/>
    </source>
</evidence>
<dbReference type="InterPro" id="IPR013766">
    <property type="entry name" value="Thioredoxin_domain"/>
</dbReference>
<dbReference type="PANTHER" id="PTHR42852:SF6">
    <property type="entry name" value="THIOL:DISULFIDE INTERCHANGE PROTEIN DSBE"/>
    <property type="match status" value="1"/>
</dbReference>
<name>A0ABT6Y6R1_9BACT</name>
<sequence length="397" mass="44769">MSQVDPPTIGKVCPDFGVSVITPTGNEKVINLHELRGKVVILEFWATYCAPCIPSLSHFERIKKQYGNAVEIIAISDENRDKVDAFIAKRNIHNVLFGMDWGHKLNELFFHHFIPHTVVIDKNGVVKAFTAPDEIDAEIVGKLIRNQKVDIVMKQEFQNTNSMATTNNVASSNKVSTVFSNIKNTPDVNELRISLSPYAEGKSTEFIKESEKHWVFTNCTLPLMYQILYDQKESRVKLEVPDENKYASDPNNQYCLTVHIPESMDKNVPELALNQLAQLFPLKAKFESRSQMVFVLEKADSSVVVSTSDSTGIIQKGLTIRDLVSYLESNPHLVNNLAVLNQTGLPDTTLIDLDWFQNYNDVVPNKLKTLGLKGTERTVDLNCLILYEEKKITKDAP</sequence>
<organism evidence="6 7">
    <name type="scientific">Flectobacillus roseus</name>
    <dbReference type="NCBI Taxonomy" id="502259"/>
    <lineage>
        <taxon>Bacteria</taxon>
        <taxon>Pseudomonadati</taxon>
        <taxon>Bacteroidota</taxon>
        <taxon>Cytophagia</taxon>
        <taxon>Cytophagales</taxon>
        <taxon>Flectobacillaceae</taxon>
        <taxon>Flectobacillus</taxon>
    </lineage>
</organism>
<gene>
    <name evidence="6" type="ORF">QM524_08520</name>
</gene>
<dbReference type="Pfam" id="PF00578">
    <property type="entry name" value="AhpC-TSA"/>
    <property type="match status" value="1"/>
</dbReference>
<accession>A0ABT6Y6R1</accession>
<dbReference type="InterPro" id="IPR000866">
    <property type="entry name" value="AhpC/TSA"/>
</dbReference>
<evidence type="ECO:0000313" key="7">
    <source>
        <dbReference type="Proteomes" id="UP001236507"/>
    </source>
</evidence>
<dbReference type="SUPFAM" id="SSF52833">
    <property type="entry name" value="Thioredoxin-like"/>
    <property type="match status" value="1"/>
</dbReference>
<evidence type="ECO:0000256" key="4">
    <source>
        <dbReference type="ARBA" id="ARBA00023284"/>
    </source>
</evidence>
<dbReference type="RefSeq" id="WP_283344230.1">
    <property type="nucleotide sequence ID" value="NZ_JASHIF010000007.1"/>
</dbReference>
<evidence type="ECO:0000256" key="2">
    <source>
        <dbReference type="ARBA" id="ARBA00022748"/>
    </source>
</evidence>
<dbReference type="InterPro" id="IPR036249">
    <property type="entry name" value="Thioredoxin-like_sf"/>
</dbReference>
<feature type="domain" description="Thioredoxin" evidence="5">
    <location>
        <begin position="7"/>
        <end position="149"/>
    </location>
</feature>
<dbReference type="PROSITE" id="PS51352">
    <property type="entry name" value="THIOREDOXIN_2"/>
    <property type="match status" value="1"/>
</dbReference>
<dbReference type="InterPro" id="IPR050553">
    <property type="entry name" value="Thioredoxin_ResA/DsbE_sf"/>
</dbReference>
<keyword evidence="3" id="KW-1015">Disulfide bond</keyword>
<dbReference type="PANTHER" id="PTHR42852">
    <property type="entry name" value="THIOL:DISULFIDE INTERCHANGE PROTEIN DSBE"/>
    <property type="match status" value="1"/>
</dbReference>
<proteinExistence type="predicted"/>
<dbReference type="CDD" id="cd02966">
    <property type="entry name" value="TlpA_like_family"/>
    <property type="match status" value="1"/>
</dbReference>